<evidence type="ECO:0000313" key="1">
    <source>
        <dbReference type="EMBL" id="KAG6683083.1"/>
    </source>
</evidence>
<dbReference type="EMBL" id="CM031837">
    <property type="protein sequence ID" value="KAG6683083.1"/>
    <property type="molecule type" value="Genomic_DNA"/>
</dbReference>
<dbReference type="EMBL" id="CM031837">
    <property type="protein sequence ID" value="KAG6683085.1"/>
    <property type="molecule type" value="Genomic_DNA"/>
</dbReference>
<accession>A0A922DER9</accession>
<sequence length="81" mass="9131">MHEHSLTLLACHSFSSSFVAQTRLDRFSMTPFHDHCDQIKLCSSLMQFVLVSSWTFPPGDHPVHLIVIGIKNTSGFLLLDC</sequence>
<dbReference type="EMBL" id="CM031837">
    <property type="protein sequence ID" value="KAG6683084.1"/>
    <property type="molecule type" value="Genomic_DNA"/>
</dbReference>
<dbReference type="AlphaFoldDB" id="A0A922DER9"/>
<gene>
    <name evidence="1" type="ORF">I3842_13G175200</name>
</gene>
<dbReference type="Proteomes" id="UP000811246">
    <property type="component" value="Chromosome 13"/>
</dbReference>
<protein>
    <submittedName>
        <fullName evidence="1">Uncharacterized protein</fullName>
    </submittedName>
</protein>
<proteinExistence type="predicted"/>
<evidence type="ECO:0000313" key="2">
    <source>
        <dbReference type="Proteomes" id="UP000811246"/>
    </source>
</evidence>
<organism evidence="1 2">
    <name type="scientific">Carya illinoinensis</name>
    <name type="common">Pecan</name>
    <dbReference type="NCBI Taxonomy" id="32201"/>
    <lineage>
        <taxon>Eukaryota</taxon>
        <taxon>Viridiplantae</taxon>
        <taxon>Streptophyta</taxon>
        <taxon>Embryophyta</taxon>
        <taxon>Tracheophyta</taxon>
        <taxon>Spermatophyta</taxon>
        <taxon>Magnoliopsida</taxon>
        <taxon>eudicotyledons</taxon>
        <taxon>Gunneridae</taxon>
        <taxon>Pentapetalae</taxon>
        <taxon>rosids</taxon>
        <taxon>fabids</taxon>
        <taxon>Fagales</taxon>
        <taxon>Juglandaceae</taxon>
        <taxon>Carya</taxon>
    </lineage>
</organism>
<name>A0A922DER9_CARIL</name>
<comment type="caution">
    <text evidence="1">The sequence shown here is derived from an EMBL/GenBank/DDBJ whole genome shotgun (WGS) entry which is preliminary data.</text>
</comment>
<reference evidence="1" key="1">
    <citation type="submission" date="2021-01" db="EMBL/GenBank/DDBJ databases">
        <authorList>
            <person name="Lovell J.T."/>
            <person name="Bentley N."/>
            <person name="Bhattarai G."/>
            <person name="Jenkins J.W."/>
            <person name="Sreedasyam A."/>
            <person name="Alarcon Y."/>
            <person name="Bock C."/>
            <person name="Boston L."/>
            <person name="Carlson J."/>
            <person name="Cervantes K."/>
            <person name="Clermont K."/>
            <person name="Krom N."/>
            <person name="Kubenka K."/>
            <person name="Mamidi S."/>
            <person name="Mattison C."/>
            <person name="Monteros M."/>
            <person name="Pisani C."/>
            <person name="Plott C."/>
            <person name="Rajasekar S."/>
            <person name="Rhein H.S."/>
            <person name="Rohla C."/>
            <person name="Song M."/>
            <person name="Hilaire R.S."/>
            <person name="Shu S."/>
            <person name="Wells L."/>
            <person name="Wang X."/>
            <person name="Webber J."/>
            <person name="Heerema R.J."/>
            <person name="Klein P."/>
            <person name="Conner P."/>
            <person name="Grauke L."/>
            <person name="Grimwood J."/>
            <person name="Schmutz J."/>
            <person name="Randall J.J."/>
        </authorList>
    </citation>
    <scope>NUCLEOTIDE SEQUENCE</scope>
    <source>
        <tissue evidence="1">Leaf</tissue>
    </source>
</reference>